<dbReference type="NCBIfam" id="NF037970">
    <property type="entry name" value="vanZ_1"/>
    <property type="match status" value="1"/>
</dbReference>
<dbReference type="RefSeq" id="WP_344808069.1">
    <property type="nucleotide sequence ID" value="NZ_BAABBO010000014.1"/>
</dbReference>
<comment type="caution">
    <text evidence="2">The sequence shown here is derived from an EMBL/GenBank/DDBJ whole genome shotgun (WGS) entry which is preliminary data.</text>
</comment>
<evidence type="ECO:0000313" key="2">
    <source>
        <dbReference type="EMBL" id="GAA3971658.1"/>
    </source>
</evidence>
<feature type="transmembrane region" description="Helical" evidence="1">
    <location>
        <begin position="16"/>
        <end position="33"/>
    </location>
</feature>
<evidence type="ECO:0000256" key="1">
    <source>
        <dbReference type="SAM" id="Phobius"/>
    </source>
</evidence>
<dbReference type="Proteomes" id="UP001501337">
    <property type="component" value="Unassembled WGS sequence"/>
</dbReference>
<evidence type="ECO:0000313" key="3">
    <source>
        <dbReference type="Proteomes" id="UP001501337"/>
    </source>
</evidence>
<dbReference type="EMBL" id="BAABBO010000014">
    <property type="protein sequence ID" value="GAA3971658.1"/>
    <property type="molecule type" value="Genomic_DNA"/>
</dbReference>
<dbReference type="PANTHER" id="PTHR28008">
    <property type="entry name" value="DOMAIN PROTEIN, PUTATIVE (AFU_ORTHOLOGUE AFUA_3G10980)-RELATED"/>
    <property type="match status" value="1"/>
</dbReference>
<protein>
    <recommendedName>
        <fullName evidence="4">VanZ family protein</fullName>
    </recommendedName>
</protein>
<gene>
    <name evidence="2" type="ORF">GCM10022278_31310</name>
</gene>
<accession>A0ABP7PUU8</accession>
<organism evidence="2 3">
    <name type="scientific">Allohahella marinimesophila</name>
    <dbReference type="NCBI Taxonomy" id="1054972"/>
    <lineage>
        <taxon>Bacteria</taxon>
        <taxon>Pseudomonadati</taxon>
        <taxon>Pseudomonadota</taxon>
        <taxon>Gammaproteobacteria</taxon>
        <taxon>Oceanospirillales</taxon>
        <taxon>Hahellaceae</taxon>
        <taxon>Allohahella</taxon>
    </lineage>
</organism>
<feature type="transmembrane region" description="Helical" evidence="1">
    <location>
        <begin position="45"/>
        <end position="61"/>
    </location>
</feature>
<keyword evidence="3" id="KW-1185">Reference proteome</keyword>
<sequence length="122" mass="13087">MIDRLTALGQKPPSRYGFYIALTVILTLALLPQSGEQGFAHADKLMHFLLFLLIALAGRLTHQSVPVAYLALALLAYGGLMELMQGMTSWRMASAGDLLADAAGILAGLPLAGRLMRPSHKL</sequence>
<feature type="transmembrane region" description="Helical" evidence="1">
    <location>
        <begin position="67"/>
        <end position="84"/>
    </location>
</feature>
<keyword evidence="1" id="KW-1133">Transmembrane helix</keyword>
<keyword evidence="1" id="KW-0472">Membrane</keyword>
<keyword evidence="1" id="KW-0812">Transmembrane</keyword>
<reference evidence="3" key="1">
    <citation type="journal article" date="2019" name="Int. J. Syst. Evol. Microbiol.">
        <title>The Global Catalogue of Microorganisms (GCM) 10K type strain sequencing project: providing services to taxonomists for standard genome sequencing and annotation.</title>
        <authorList>
            <consortium name="The Broad Institute Genomics Platform"/>
            <consortium name="The Broad Institute Genome Sequencing Center for Infectious Disease"/>
            <person name="Wu L."/>
            <person name="Ma J."/>
        </authorList>
    </citation>
    <scope>NUCLEOTIDE SEQUENCE [LARGE SCALE GENOMIC DNA]</scope>
    <source>
        <strain evidence="3">JCM 17555</strain>
    </source>
</reference>
<name>A0ABP7PUU8_9GAMM</name>
<proteinExistence type="predicted"/>
<dbReference type="PANTHER" id="PTHR28008:SF1">
    <property type="entry name" value="DOMAIN PROTEIN, PUTATIVE (AFU_ORTHOLOGUE AFUA_3G10980)-RELATED"/>
    <property type="match status" value="1"/>
</dbReference>
<evidence type="ECO:0008006" key="4">
    <source>
        <dbReference type="Google" id="ProtNLM"/>
    </source>
</evidence>